<sequence length="225" mass="27012">MMNIEIIKNSIFENFLLKNGFNKSDIKIWYRQGNNFIRENKYKRDIITIDSYDENSDGKYKISINYGIKFREVEDLLTILIQNNKRCDTELTIHSNKKDGFISTNKFSLYTENIDTVLLDINKQLEAKAFPYFEEYQTLQDVNDKLFPLQSISEMTNLPRYSNAFLRDYTTEKAMITLKICQNPNFNKYLKWYKDIVKKKVKSPREEWKKDYNVFLELDRTFLSK</sequence>
<gene>
    <name evidence="1" type="ORF">HHU12_33365</name>
</gene>
<comment type="caution">
    <text evidence="1">The sequence shown here is derived from an EMBL/GenBank/DDBJ whole genome shotgun (WGS) entry which is preliminary data.</text>
</comment>
<reference evidence="1 2" key="1">
    <citation type="submission" date="2020-04" db="EMBL/GenBank/DDBJ databases">
        <title>Flammeovirga sp. SR4, a novel species isolated from seawater.</title>
        <authorList>
            <person name="Wang X."/>
        </authorList>
    </citation>
    <scope>NUCLEOTIDE SEQUENCE [LARGE SCALE GENOMIC DNA]</scope>
    <source>
        <strain evidence="1 2">ATCC 23126</strain>
    </source>
</reference>
<name>A0A7X9XDK5_9BACT</name>
<evidence type="ECO:0000313" key="1">
    <source>
        <dbReference type="EMBL" id="NME72895.1"/>
    </source>
</evidence>
<organism evidence="1 2">
    <name type="scientific">Flammeovirga aprica JL-4</name>
    <dbReference type="NCBI Taxonomy" id="694437"/>
    <lineage>
        <taxon>Bacteria</taxon>
        <taxon>Pseudomonadati</taxon>
        <taxon>Bacteroidota</taxon>
        <taxon>Cytophagia</taxon>
        <taxon>Cytophagales</taxon>
        <taxon>Flammeovirgaceae</taxon>
        <taxon>Flammeovirga</taxon>
    </lineage>
</organism>
<keyword evidence="2" id="KW-1185">Reference proteome</keyword>
<accession>A0A7X9XDK5</accession>
<dbReference type="AlphaFoldDB" id="A0A7X9XDK5"/>
<dbReference type="EMBL" id="JABANE010000235">
    <property type="protein sequence ID" value="NME72895.1"/>
    <property type="molecule type" value="Genomic_DNA"/>
</dbReference>
<evidence type="ECO:0000313" key="2">
    <source>
        <dbReference type="Proteomes" id="UP000576082"/>
    </source>
</evidence>
<dbReference type="RefSeq" id="WP_169661053.1">
    <property type="nucleotide sequence ID" value="NZ_JABANE010000235.1"/>
</dbReference>
<protein>
    <submittedName>
        <fullName evidence="1">Uncharacterized protein</fullName>
    </submittedName>
</protein>
<proteinExistence type="predicted"/>
<dbReference type="Proteomes" id="UP000576082">
    <property type="component" value="Unassembled WGS sequence"/>
</dbReference>